<sequence length="146" mass="16574">MKHVSYHEANFCTPVLKICATGERNQSVSALCLYNIVTGELLLRQKLFQLLEQIVIDCSMTTLALMRRCAHNNYNSGSALRCLINSLYSPDLAPTDCHLVQHPRWFLTKQHLPSDDDVQADDCQRLAPLSGGEFLRHRFTEIDLTV</sequence>
<dbReference type="EMBL" id="BGPR01011810">
    <property type="protein sequence ID" value="GBN53081.1"/>
    <property type="molecule type" value="Genomic_DNA"/>
</dbReference>
<reference evidence="1 2" key="1">
    <citation type="journal article" date="2019" name="Sci. Rep.">
        <title>Orb-weaving spider Araneus ventricosus genome elucidates the spidroin gene catalogue.</title>
        <authorList>
            <person name="Kono N."/>
            <person name="Nakamura H."/>
            <person name="Ohtoshi R."/>
            <person name="Moran D.A.P."/>
            <person name="Shinohara A."/>
            <person name="Yoshida Y."/>
            <person name="Fujiwara M."/>
            <person name="Mori M."/>
            <person name="Tomita M."/>
            <person name="Arakawa K."/>
        </authorList>
    </citation>
    <scope>NUCLEOTIDE SEQUENCE [LARGE SCALE GENOMIC DNA]</scope>
</reference>
<protein>
    <submittedName>
        <fullName evidence="1">Uncharacterized protein</fullName>
    </submittedName>
</protein>
<proteinExistence type="predicted"/>
<accession>A0A4Y2PPH3</accession>
<organism evidence="1 2">
    <name type="scientific">Araneus ventricosus</name>
    <name type="common">Orbweaver spider</name>
    <name type="synonym">Epeira ventricosa</name>
    <dbReference type="NCBI Taxonomy" id="182803"/>
    <lineage>
        <taxon>Eukaryota</taxon>
        <taxon>Metazoa</taxon>
        <taxon>Ecdysozoa</taxon>
        <taxon>Arthropoda</taxon>
        <taxon>Chelicerata</taxon>
        <taxon>Arachnida</taxon>
        <taxon>Araneae</taxon>
        <taxon>Araneomorphae</taxon>
        <taxon>Entelegynae</taxon>
        <taxon>Araneoidea</taxon>
        <taxon>Araneidae</taxon>
        <taxon>Araneus</taxon>
    </lineage>
</organism>
<gene>
    <name evidence="1" type="ORF">AVEN_209395_1</name>
</gene>
<comment type="caution">
    <text evidence="1">The sequence shown here is derived from an EMBL/GenBank/DDBJ whole genome shotgun (WGS) entry which is preliminary data.</text>
</comment>
<dbReference type="Proteomes" id="UP000499080">
    <property type="component" value="Unassembled WGS sequence"/>
</dbReference>
<dbReference type="AlphaFoldDB" id="A0A4Y2PPH3"/>
<evidence type="ECO:0000313" key="1">
    <source>
        <dbReference type="EMBL" id="GBN53081.1"/>
    </source>
</evidence>
<name>A0A4Y2PPH3_ARAVE</name>
<keyword evidence="2" id="KW-1185">Reference proteome</keyword>
<evidence type="ECO:0000313" key="2">
    <source>
        <dbReference type="Proteomes" id="UP000499080"/>
    </source>
</evidence>